<sequence length="548" mass="60593">LWLERRVATQERPKDKTTVSEPDAIAQLQDRKCKTTVPTPVTNAAAFCGPVDQRLVFVCSLAGHTSIAGTRLHAPETAFRTKPLSIAFGPGMTARNGEREKGPGGKEPTNDKMNHSHSQLARNRFEKSCMIPDDEISRKLPKEILLRILSYLDVTSLCRCGQVSRYWNMLALDGSNWQKIDLFEFQRDIEGPVIENISLRCGGFLKYLRLRGCQSVGSQSIRTLAQHCHNIEHLDLSECKKISDVAIQPLSRHCAKLTAINLESCSQISDSSLKALSDGCPNLTEINVSWCNLITENGVEALARGCNKIKKFSSKGCKQVNDRAVIALALYCPGIEVLNLHSCDSITDASISRIAEKCCNLKQLCVSKCTELTDQSLLALSMNNHYLNTLEVAGCAHFSDNGFTALAKNCKYLERMDLEECSQITDVTLGHLAMGCPSLEKLTLSHCELITDEGIRQLAAGGCAAESLSVLELDNCPLITDATLEHLISCHNLQRIELYDCQLISRNAIRRLRGHLPNIKVHAYFAPVTPPPTTNGPRPRYCRCCEIL</sequence>
<protein>
    <submittedName>
        <fullName evidence="5">Uncharacterized protein</fullName>
    </submittedName>
</protein>
<evidence type="ECO:0000256" key="2">
    <source>
        <dbReference type="ARBA" id="ARBA00022737"/>
    </source>
</evidence>
<dbReference type="AlphaFoldDB" id="A0A182J008"/>
<dbReference type="InterPro" id="IPR001810">
    <property type="entry name" value="F-box_dom"/>
</dbReference>
<dbReference type="Pfam" id="PF25372">
    <property type="entry name" value="DUF7885"/>
    <property type="match status" value="2"/>
</dbReference>
<evidence type="ECO:0000256" key="3">
    <source>
        <dbReference type="ARBA" id="ARBA00022786"/>
    </source>
</evidence>
<name>A0A182J008_ANOAO</name>
<accession>A0A182J008</accession>
<dbReference type="SMART" id="SM00367">
    <property type="entry name" value="LRR_CC"/>
    <property type="match status" value="12"/>
</dbReference>
<dbReference type="CDD" id="cd22115">
    <property type="entry name" value="F-box_FBXL2-like"/>
    <property type="match status" value="1"/>
</dbReference>
<keyword evidence="1" id="KW-0433">Leucine-rich repeat</keyword>
<keyword evidence="3" id="KW-0833">Ubl conjugation pathway</keyword>
<evidence type="ECO:0000256" key="4">
    <source>
        <dbReference type="SAM" id="MobiDB-lite"/>
    </source>
</evidence>
<dbReference type="FunFam" id="3.80.10.10:FF:000042">
    <property type="entry name" value="F-box/LRR-repeat protein 20 isoform 2"/>
    <property type="match status" value="1"/>
</dbReference>
<dbReference type="PANTHER" id="PTHR13382">
    <property type="entry name" value="MITOCHONDRIAL ATP SYNTHASE COUPLING FACTOR B"/>
    <property type="match status" value="1"/>
</dbReference>
<dbReference type="InterPro" id="IPR036047">
    <property type="entry name" value="F-box-like_dom_sf"/>
</dbReference>
<dbReference type="PROSITE" id="PS50181">
    <property type="entry name" value="FBOX"/>
    <property type="match status" value="1"/>
</dbReference>
<keyword evidence="2" id="KW-0677">Repeat</keyword>
<reference evidence="5" key="1">
    <citation type="submission" date="2022-08" db="UniProtKB">
        <authorList>
            <consortium name="EnsemblMetazoa"/>
        </authorList>
    </citation>
    <scope>IDENTIFICATION</scope>
    <source>
        <strain evidence="5">EBRO</strain>
    </source>
</reference>
<dbReference type="SMART" id="SM00256">
    <property type="entry name" value="FBOX"/>
    <property type="match status" value="1"/>
</dbReference>
<feature type="compositionally biased region" description="Basic and acidic residues" evidence="4">
    <location>
        <begin position="96"/>
        <end position="114"/>
    </location>
</feature>
<dbReference type="FunFam" id="3.80.10.10:FF:000060">
    <property type="entry name" value="F-box/LRR-repeat protein 20 isoform 2"/>
    <property type="match status" value="1"/>
</dbReference>
<dbReference type="InterPro" id="IPR006553">
    <property type="entry name" value="Leu-rich_rpt_Cys-con_subtyp"/>
</dbReference>
<feature type="region of interest" description="Disordered" evidence="4">
    <location>
        <begin position="1"/>
        <end position="20"/>
    </location>
</feature>
<organism evidence="5">
    <name type="scientific">Anopheles atroparvus</name>
    <name type="common">European mosquito</name>
    <dbReference type="NCBI Taxonomy" id="41427"/>
    <lineage>
        <taxon>Eukaryota</taxon>
        <taxon>Metazoa</taxon>
        <taxon>Ecdysozoa</taxon>
        <taxon>Arthropoda</taxon>
        <taxon>Hexapoda</taxon>
        <taxon>Insecta</taxon>
        <taxon>Pterygota</taxon>
        <taxon>Neoptera</taxon>
        <taxon>Endopterygota</taxon>
        <taxon>Diptera</taxon>
        <taxon>Nematocera</taxon>
        <taxon>Culicoidea</taxon>
        <taxon>Culicidae</taxon>
        <taxon>Anophelinae</taxon>
        <taxon>Anopheles</taxon>
    </lineage>
</organism>
<dbReference type="InterPro" id="IPR032675">
    <property type="entry name" value="LRR_dom_sf"/>
</dbReference>
<dbReference type="PANTHER" id="PTHR13382:SF69">
    <property type="entry name" value="FI18408P1"/>
    <property type="match status" value="1"/>
</dbReference>
<feature type="compositionally biased region" description="Basic and acidic residues" evidence="4">
    <location>
        <begin position="1"/>
        <end position="18"/>
    </location>
</feature>
<dbReference type="Gene3D" id="3.80.10.10">
    <property type="entry name" value="Ribonuclease Inhibitor"/>
    <property type="match status" value="2"/>
</dbReference>
<dbReference type="SUPFAM" id="SSF52047">
    <property type="entry name" value="RNI-like"/>
    <property type="match status" value="1"/>
</dbReference>
<evidence type="ECO:0000256" key="1">
    <source>
        <dbReference type="ARBA" id="ARBA00022614"/>
    </source>
</evidence>
<dbReference type="InterPro" id="IPR057207">
    <property type="entry name" value="FBXL15_LRR"/>
</dbReference>
<dbReference type="VEuPathDB" id="VectorBase:AATE008742"/>
<evidence type="ECO:0000313" key="5">
    <source>
        <dbReference type="EnsemblMetazoa" id="AATE008742-PA.1"/>
    </source>
</evidence>
<dbReference type="EnsemblMetazoa" id="AATE008742-RA">
    <property type="protein sequence ID" value="AATE008742-PA.1"/>
    <property type="gene ID" value="AATE008742"/>
</dbReference>
<dbReference type="Pfam" id="PF12937">
    <property type="entry name" value="F-box-like"/>
    <property type="match status" value="1"/>
</dbReference>
<dbReference type="GO" id="GO:0005737">
    <property type="term" value="C:cytoplasm"/>
    <property type="evidence" value="ECO:0007669"/>
    <property type="project" value="TreeGrafter"/>
</dbReference>
<feature type="region of interest" description="Disordered" evidence="4">
    <location>
        <begin position="90"/>
        <end position="116"/>
    </location>
</feature>
<proteinExistence type="predicted"/>
<dbReference type="InterPro" id="IPR050648">
    <property type="entry name" value="F-box_LRR-repeat"/>
</dbReference>
<dbReference type="SUPFAM" id="SSF81383">
    <property type="entry name" value="F-box domain"/>
    <property type="match status" value="1"/>
</dbReference>
<dbReference type="STRING" id="41427.A0A182J008"/>